<dbReference type="PROSITE" id="PS50995">
    <property type="entry name" value="HTH_MARR_2"/>
    <property type="match status" value="1"/>
</dbReference>
<name>A0A2V3W2G1_9BACI</name>
<evidence type="ECO:0000256" key="1">
    <source>
        <dbReference type="ARBA" id="ARBA00023015"/>
    </source>
</evidence>
<dbReference type="InterPro" id="IPR036388">
    <property type="entry name" value="WH-like_DNA-bd_sf"/>
</dbReference>
<dbReference type="GO" id="GO:0003677">
    <property type="term" value="F:DNA binding"/>
    <property type="evidence" value="ECO:0007669"/>
    <property type="project" value="UniProtKB-KW"/>
</dbReference>
<dbReference type="PANTHER" id="PTHR42756:SF2">
    <property type="entry name" value="MARR FAMILY REGULATORY PROTEIN"/>
    <property type="match status" value="1"/>
</dbReference>
<dbReference type="InterPro" id="IPR000835">
    <property type="entry name" value="HTH_MarR-typ"/>
</dbReference>
<organism evidence="5 6">
    <name type="scientific">Pseudogracilibacillus auburnensis</name>
    <dbReference type="NCBI Taxonomy" id="1494959"/>
    <lineage>
        <taxon>Bacteria</taxon>
        <taxon>Bacillati</taxon>
        <taxon>Bacillota</taxon>
        <taxon>Bacilli</taxon>
        <taxon>Bacillales</taxon>
        <taxon>Bacillaceae</taxon>
        <taxon>Pseudogracilibacillus</taxon>
    </lineage>
</organism>
<feature type="domain" description="HTH marR-type" evidence="4">
    <location>
        <begin position="1"/>
        <end position="138"/>
    </location>
</feature>
<dbReference type="Pfam" id="PF01047">
    <property type="entry name" value="MarR"/>
    <property type="match status" value="1"/>
</dbReference>
<reference evidence="5 6" key="1">
    <citation type="submission" date="2018-05" db="EMBL/GenBank/DDBJ databases">
        <title>Genomic Encyclopedia of Type Strains, Phase IV (KMG-IV): sequencing the most valuable type-strain genomes for metagenomic binning, comparative biology and taxonomic classification.</title>
        <authorList>
            <person name="Goeker M."/>
        </authorList>
    </citation>
    <scope>NUCLEOTIDE SEQUENCE [LARGE SCALE GENOMIC DNA]</scope>
    <source>
        <strain evidence="5 6">DSM 28556</strain>
    </source>
</reference>
<dbReference type="InterPro" id="IPR023187">
    <property type="entry name" value="Tscrpt_reg_MarR-type_CS"/>
</dbReference>
<accession>A0A2V3W2G1</accession>
<dbReference type="Gene3D" id="1.10.10.10">
    <property type="entry name" value="Winged helix-like DNA-binding domain superfamily/Winged helix DNA-binding domain"/>
    <property type="match status" value="1"/>
</dbReference>
<keyword evidence="6" id="KW-1185">Reference proteome</keyword>
<dbReference type="SUPFAM" id="SSF46785">
    <property type="entry name" value="Winged helix' DNA-binding domain"/>
    <property type="match status" value="1"/>
</dbReference>
<dbReference type="EMBL" id="QJJQ01000004">
    <property type="protein sequence ID" value="PXW88090.1"/>
    <property type="molecule type" value="Genomic_DNA"/>
</dbReference>
<dbReference type="GO" id="GO:0003700">
    <property type="term" value="F:DNA-binding transcription factor activity"/>
    <property type="evidence" value="ECO:0007669"/>
    <property type="project" value="InterPro"/>
</dbReference>
<dbReference type="OrthoDB" id="6462103at2"/>
<dbReference type="InterPro" id="IPR036390">
    <property type="entry name" value="WH_DNA-bd_sf"/>
</dbReference>
<evidence type="ECO:0000256" key="2">
    <source>
        <dbReference type="ARBA" id="ARBA00023125"/>
    </source>
</evidence>
<keyword evidence="2" id="KW-0238">DNA-binding</keyword>
<evidence type="ECO:0000259" key="4">
    <source>
        <dbReference type="PROSITE" id="PS50995"/>
    </source>
</evidence>
<keyword evidence="1" id="KW-0805">Transcription regulation</keyword>
<keyword evidence="3" id="KW-0804">Transcription</keyword>
<dbReference type="Proteomes" id="UP000247978">
    <property type="component" value="Unassembled WGS sequence"/>
</dbReference>
<dbReference type="SMART" id="SM00347">
    <property type="entry name" value="HTH_MARR"/>
    <property type="match status" value="1"/>
</dbReference>
<evidence type="ECO:0000313" key="6">
    <source>
        <dbReference type="Proteomes" id="UP000247978"/>
    </source>
</evidence>
<evidence type="ECO:0000256" key="3">
    <source>
        <dbReference type="ARBA" id="ARBA00023163"/>
    </source>
</evidence>
<protein>
    <submittedName>
        <fullName evidence="5">MarR family transcriptional regulator</fullName>
    </submittedName>
</protein>
<evidence type="ECO:0000313" key="5">
    <source>
        <dbReference type="EMBL" id="PXW88090.1"/>
    </source>
</evidence>
<dbReference type="PROSITE" id="PS01117">
    <property type="entry name" value="HTH_MARR_1"/>
    <property type="match status" value="1"/>
</dbReference>
<dbReference type="AlphaFoldDB" id="A0A2V3W2G1"/>
<gene>
    <name evidence="5" type="ORF">DFR56_104243</name>
</gene>
<dbReference type="PANTHER" id="PTHR42756">
    <property type="entry name" value="TRANSCRIPTIONAL REGULATOR, MARR"/>
    <property type="match status" value="1"/>
</dbReference>
<sequence>MSIDNKESIGRWISLLHRYGNVYINEQLKEYNLGAGQYQFLAVLYQNEGLSQDEIACLLKMDKGTTARAITKLEKEGYVERKVFSVDKRIKKLYLTEKAHAFESKLTSILVGWKNIITKDLSVDEQEYALKLLRKISLNAEGFLEKTKNN</sequence>
<dbReference type="RefSeq" id="WP_110394904.1">
    <property type="nucleotide sequence ID" value="NZ_JADIJL010000055.1"/>
</dbReference>
<dbReference type="PRINTS" id="PR00598">
    <property type="entry name" value="HTHMARR"/>
</dbReference>
<comment type="caution">
    <text evidence="5">The sequence shown here is derived from an EMBL/GenBank/DDBJ whole genome shotgun (WGS) entry which is preliminary data.</text>
</comment>
<proteinExistence type="predicted"/>